<reference evidence="2 3" key="1">
    <citation type="submission" date="2023-03" db="EMBL/GenBank/DDBJ databases">
        <title>Draft genome sequence of type strain Streptomyces ferralitis JCM 14344.</title>
        <authorList>
            <person name="Klaysubun C."/>
            <person name="Duangmal K."/>
        </authorList>
    </citation>
    <scope>NUCLEOTIDE SEQUENCE [LARGE SCALE GENOMIC DNA]</scope>
    <source>
        <strain evidence="2 3">JCM 14344</strain>
    </source>
</reference>
<proteinExistence type="predicted"/>
<organism evidence="2 3">
    <name type="scientific">Streptantibioticus ferralitis</name>
    <dbReference type="NCBI Taxonomy" id="236510"/>
    <lineage>
        <taxon>Bacteria</taxon>
        <taxon>Bacillati</taxon>
        <taxon>Actinomycetota</taxon>
        <taxon>Actinomycetes</taxon>
        <taxon>Kitasatosporales</taxon>
        <taxon>Streptomycetaceae</taxon>
        <taxon>Streptantibioticus</taxon>
    </lineage>
</organism>
<dbReference type="RefSeq" id="WP_275817780.1">
    <property type="nucleotide sequence ID" value="NZ_BAAANM010000006.1"/>
</dbReference>
<name>A0ABT5Z452_9ACTN</name>
<evidence type="ECO:0000256" key="1">
    <source>
        <dbReference type="SAM" id="MobiDB-lite"/>
    </source>
</evidence>
<evidence type="ECO:0008006" key="4">
    <source>
        <dbReference type="Google" id="ProtNLM"/>
    </source>
</evidence>
<comment type="caution">
    <text evidence="2">The sequence shown here is derived from an EMBL/GenBank/DDBJ whole genome shotgun (WGS) entry which is preliminary data.</text>
</comment>
<gene>
    <name evidence="2" type="ORF">P2L57_23640</name>
</gene>
<protein>
    <recommendedName>
        <fullName evidence="4">Mobilization protein</fullName>
    </recommendedName>
</protein>
<dbReference type="EMBL" id="JARHTQ010000016">
    <property type="protein sequence ID" value="MDF2258607.1"/>
    <property type="molecule type" value="Genomic_DNA"/>
</dbReference>
<keyword evidence="3" id="KW-1185">Reference proteome</keyword>
<evidence type="ECO:0000313" key="2">
    <source>
        <dbReference type="EMBL" id="MDF2258607.1"/>
    </source>
</evidence>
<accession>A0ABT5Z452</accession>
<feature type="region of interest" description="Disordered" evidence="1">
    <location>
        <begin position="1"/>
        <end position="48"/>
    </location>
</feature>
<evidence type="ECO:0000313" key="3">
    <source>
        <dbReference type="Proteomes" id="UP001220022"/>
    </source>
</evidence>
<dbReference type="Proteomes" id="UP001220022">
    <property type="component" value="Unassembled WGS sequence"/>
</dbReference>
<sequence>MSPSGSLPAPGVADRADAVAKGRSASTTALGPGAPSGTSNHHCTHPPRADELAPAAAVAHYRRRNDVPREHRVHPRFNDDEWAKIVSAAKHCKLTPGGITAAAALAYARADRRASTAVEQQQLEELMRSNTALATVGTPLNDLAHLLNSGSTPHRRHAQWLLDRVISAVNRADRAVVSMTRMPAAGTSDRTASREIAQFHRQRLPEPRENRSHPCFSDDEWADVTAAAGAMKIRPGAYAAATTLAAASTADPRVAIADTHRQLEELMESNRQLAAFGNNLNQLLVHLHPHAPLHDQAHRTLRHVQDVLDHVDATATELAWG</sequence>